<evidence type="ECO:0000259" key="1">
    <source>
        <dbReference type="Pfam" id="PF00078"/>
    </source>
</evidence>
<dbReference type="InterPro" id="IPR052343">
    <property type="entry name" value="Retrotransposon-Effector_Assoc"/>
</dbReference>
<protein>
    <recommendedName>
        <fullName evidence="1">Reverse transcriptase domain-containing protein</fullName>
    </recommendedName>
</protein>
<dbReference type="AlphaFoldDB" id="A0AAW2U9G0"/>
<reference evidence="2" key="2">
    <citation type="journal article" date="2024" name="Plant">
        <title>Genomic evolution and insights into agronomic trait innovations of Sesamum species.</title>
        <authorList>
            <person name="Miao H."/>
            <person name="Wang L."/>
            <person name="Qu L."/>
            <person name="Liu H."/>
            <person name="Sun Y."/>
            <person name="Le M."/>
            <person name="Wang Q."/>
            <person name="Wei S."/>
            <person name="Zheng Y."/>
            <person name="Lin W."/>
            <person name="Duan Y."/>
            <person name="Cao H."/>
            <person name="Xiong S."/>
            <person name="Wang X."/>
            <person name="Wei L."/>
            <person name="Li C."/>
            <person name="Ma Q."/>
            <person name="Ju M."/>
            <person name="Zhao R."/>
            <person name="Li G."/>
            <person name="Mu C."/>
            <person name="Tian Q."/>
            <person name="Mei H."/>
            <person name="Zhang T."/>
            <person name="Gao T."/>
            <person name="Zhang H."/>
        </authorList>
    </citation>
    <scope>NUCLEOTIDE SEQUENCE</scope>
    <source>
        <strain evidence="2">G02</strain>
    </source>
</reference>
<dbReference type="Pfam" id="PF00078">
    <property type="entry name" value="RVT_1"/>
    <property type="match status" value="1"/>
</dbReference>
<comment type="caution">
    <text evidence="2">The sequence shown here is derived from an EMBL/GenBank/DDBJ whole genome shotgun (WGS) entry which is preliminary data.</text>
</comment>
<dbReference type="PANTHER" id="PTHR46890:SF48">
    <property type="entry name" value="RNA-DIRECTED DNA POLYMERASE"/>
    <property type="match status" value="1"/>
</dbReference>
<gene>
    <name evidence="2" type="ORF">Sradi_1579000</name>
</gene>
<sequence length="351" mass="40973">MILVDMGSTGFQRQKPHKRQFKFEAKWLQSEGCRRVIQDNWTKELDGDAHMVLWKKIQRCRVGLLRWNKEEFKRPRQVIKKLEERYTQLEGEQLTEDKVKELAKIRSMLAENETREMIRWQQRSKEHRLANGDDGVWRDKEEDIQSILLQHFQSIFASSRPLTANIDEVVATVPTRVTPEMNSQLALSFTTLEVKQATFGMFPFKLPGPDDMSPLTLLKFSELRPISLCNVIVKITSKCIANRLKDMMDDIVSPTQSAFIPGRLITDNVLLAFELNHFLKVSSWAKQGYVDLKLDMSIAYDRIEWPFLRRILSRLGFQTDDTLLFCKALDSQMEEIKRILKRYAEASGQIM</sequence>
<dbReference type="EMBL" id="JACGWJ010000006">
    <property type="protein sequence ID" value="KAL0413773.1"/>
    <property type="molecule type" value="Genomic_DNA"/>
</dbReference>
<feature type="domain" description="Reverse transcriptase" evidence="1">
    <location>
        <begin position="222"/>
        <end position="318"/>
    </location>
</feature>
<dbReference type="PANTHER" id="PTHR46890">
    <property type="entry name" value="NON-LTR RETROLELEMENT REVERSE TRANSCRIPTASE-LIKE PROTEIN-RELATED"/>
    <property type="match status" value="1"/>
</dbReference>
<organism evidence="2">
    <name type="scientific">Sesamum radiatum</name>
    <name type="common">Black benniseed</name>
    <dbReference type="NCBI Taxonomy" id="300843"/>
    <lineage>
        <taxon>Eukaryota</taxon>
        <taxon>Viridiplantae</taxon>
        <taxon>Streptophyta</taxon>
        <taxon>Embryophyta</taxon>
        <taxon>Tracheophyta</taxon>
        <taxon>Spermatophyta</taxon>
        <taxon>Magnoliopsida</taxon>
        <taxon>eudicotyledons</taxon>
        <taxon>Gunneridae</taxon>
        <taxon>Pentapetalae</taxon>
        <taxon>asterids</taxon>
        <taxon>lamiids</taxon>
        <taxon>Lamiales</taxon>
        <taxon>Pedaliaceae</taxon>
        <taxon>Sesamum</taxon>
    </lineage>
</organism>
<proteinExistence type="predicted"/>
<accession>A0AAW2U9G0</accession>
<name>A0AAW2U9G0_SESRA</name>
<dbReference type="InterPro" id="IPR000477">
    <property type="entry name" value="RT_dom"/>
</dbReference>
<reference evidence="2" key="1">
    <citation type="submission" date="2020-06" db="EMBL/GenBank/DDBJ databases">
        <authorList>
            <person name="Li T."/>
            <person name="Hu X."/>
            <person name="Zhang T."/>
            <person name="Song X."/>
            <person name="Zhang H."/>
            <person name="Dai N."/>
            <person name="Sheng W."/>
            <person name="Hou X."/>
            <person name="Wei L."/>
        </authorList>
    </citation>
    <scope>NUCLEOTIDE SEQUENCE</scope>
    <source>
        <strain evidence="2">G02</strain>
        <tissue evidence="2">Leaf</tissue>
    </source>
</reference>
<evidence type="ECO:0000313" key="2">
    <source>
        <dbReference type="EMBL" id="KAL0413773.1"/>
    </source>
</evidence>